<dbReference type="GeneTree" id="ENSGT00940000154745"/>
<dbReference type="Proteomes" id="UP000264800">
    <property type="component" value="Unplaced"/>
</dbReference>
<dbReference type="AlphaFoldDB" id="A0A3Q3ALI2"/>
<organism evidence="6 7">
    <name type="scientific">Kryptolebias marmoratus</name>
    <name type="common">Mangrove killifish</name>
    <name type="synonym">Rivulus marmoratus</name>
    <dbReference type="NCBI Taxonomy" id="37003"/>
    <lineage>
        <taxon>Eukaryota</taxon>
        <taxon>Metazoa</taxon>
        <taxon>Chordata</taxon>
        <taxon>Craniata</taxon>
        <taxon>Vertebrata</taxon>
        <taxon>Euteleostomi</taxon>
        <taxon>Actinopterygii</taxon>
        <taxon>Neopterygii</taxon>
        <taxon>Teleostei</taxon>
        <taxon>Neoteleostei</taxon>
        <taxon>Acanthomorphata</taxon>
        <taxon>Ovalentaria</taxon>
        <taxon>Atherinomorphae</taxon>
        <taxon>Cyprinodontiformes</taxon>
        <taxon>Rivulidae</taxon>
        <taxon>Kryptolebias</taxon>
    </lineage>
</organism>
<keyword evidence="3" id="KW-0206">Cytoskeleton</keyword>
<reference evidence="6" key="1">
    <citation type="submission" date="2025-08" db="UniProtKB">
        <authorList>
            <consortium name="Ensembl"/>
        </authorList>
    </citation>
    <scope>IDENTIFICATION</scope>
</reference>
<keyword evidence="2" id="KW-0963">Cytoplasm</keyword>
<evidence type="ECO:0000313" key="7">
    <source>
        <dbReference type="Proteomes" id="UP000264800"/>
    </source>
</evidence>
<dbReference type="InterPro" id="IPR026507">
    <property type="entry name" value="PIRC1/2"/>
</dbReference>
<accession>A0A3Q3ALI2</accession>
<dbReference type="STRING" id="37003.ENSKMAP00000017120"/>
<evidence type="ECO:0000256" key="2">
    <source>
        <dbReference type="ARBA" id="ARBA00022490"/>
    </source>
</evidence>
<evidence type="ECO:0000256" key="1">
    <source>
        <dbReference type="ARBA" id="ARBA00004430"/>
    </source>
</evidence>
<comment type="similarity">
    <text evidence="5">Belongs to the PIERCE1 family.</text>
</comment>
<dbReference type="GO" id="GO:0005879">
    <property type="term" value="C:axonemal microtubule"/>
    <property type="evidence" value="ECO:0007669"/>
    <property type="project" value="InterPro"/>
</dbReference>
<keyword evidence="7" id="KW-1185">Reference proteome</keyword>
<dbReference type="PANTHER" id="PTHR20899">
    <property type="entry name" value="PIERCE HOMOLOG"/>
    <property type="match status" value="1"/>
</dbReference>
<dbReference type="Pfam" id="PF14892">
    <property type="entry name" value="PIRC1_2"/>
    <property type="match status" value="1"/>
</dbReference>
<keyword evidence="4" id="KW-0966">Cell projection</keyword>
<comment type="subcellular location">
    <subcellularLocation>
        <location evidence="1">Cytoplasm</location>
        <location evidence="1">Cytoskeleton</location>
        <location evidence="1">Cilium axoneme</location>
    </subcellularLocation>
</comment>
<dbReference type="GO" id="GO:0035082">
    <property type="term" value="P:axoneme assembly"/>
    <property type="evidence" value="ECO:0007669"/>
    <property type="project" value="InterPro"/>
</dbReference>
<evidence type="ECO:0000256" key="3">
    <source>
        <dbReference type="ARBA" id="ARBA00023212"/>
    </source>
</evidence>
<dbReference type="Ensembl" id="ENSKMAT00000017357.1">
    <property type="protein sequence ID" value="ENSKMAP00000017120.1"/>
    <property type="gene ID" value="ENSKMAG00000012770.1"/>
</dbReference>
<dbReference type="OMA" id="HQCRASS"/>
<dbReference type="PANTHER" id="PTHR20899:SF1">
    <property type="entry name" value="PIERCER OF MICROTUBULE WALL 1 PROTEIN"/>
    <property type="match status" value="1"/>
</dbReference>
<proteinExistence type="inferred from homology"/>
<evidence type="ECO:0000256" key="4">
    <source>
        <dbReference type="ARBA" id="ARBA00023273"/>
    </source>
</evidence>
<reference evidence="6" key="2">
    <citation type="submission" date="2025-09" db="UniProtKB">
        <authorList>
            <consortium name="Ensembl"/>
        </authorList>
    </citation>
    <scope>IDENTIFICATION</scope>
</reference>
<protein>
    <submittedName>
        <fullName evidence="6">Uncharacterized protein</fullName>
    </submittedName>
</protein>
<sequence>MEDQRIQTCNFYQTDPNLPHRFNNPDCFHGYGLKISHPLYRTSNQTYGSEKPTIHEMPTQFKSTSRHFSKAMLQSGMYRDLGFNTVMEKGKVIVSMTTQNKRLHLKHPHHYGNLGN</sequence>
<evidence type="ECO:0000256" key="5">
    <source>
        <dbReference type="ARBA" id="ARBA00038014"/>
    </source>
</evidence>
<evidence type="ECO:0000313" key="6">
    <source>
        <dbReference type="Ensembl" id="ENSKMAP00000017120.1"/>
    </source>
</evidence>
<name>A0A3Q3ALI2_KRYMA</name>